<reference evidence="1 2" key="1">
    <citation type="journal article" date="2011" name="Syst. Appl. Microbiol.">
        <title>Defluviimonas denitrificans gen. nov., sp. nov., and Pararhodobacter aggregans gen. nov., sp. nov., non-phototrophic Rhodobacteraceae from the biofilter of a marine aquaculture.</title>
        <authorList>
            <person name="Foesel B.U."/>
            <person name="Drake H.L."/>
            <person name="Schramm A."/>
        </authorList>
    </citation>
    <scope>NUCLEOTIDE SEQUENCE [LARGE SCALE GENOMIC DNA]</scope>
    <source>
        <strain evidence="1 2">D1-19</strain>
    </source>
</reference>
<name>A0A2T7URE2_9RHOB</name>
<evidence type="ECO:0000313" key="1">
    <source>
        <dbReference type="EMBL" id="PVE47224.1"/>
    </source>
</evidence>
<accession>A0A2T7URE2</accession>
<evidence type="ECO:0000313" key="2">
    <source>
        <dbReference type="Proteomes" id="UP000244810"/>
    </source>
</evidence>
<comment type="caution">
    <text evidence="1">The sequence shown here is derived from an EMBL/GenBank/DDBJ whole genome shotgun (WGS) entry which is preliminary data.</text>
</comment>
<keyword evidence="2" id="KW-1185">Reference proteome</keyword>
<dbReference type="Proteomes" id="UP000244810">
    <property type="component" value="Unassembled WGS sequence"/>
</dbReference>
<protein>
    <submittedName>
        <fullName evidence="1">Uncharacterized protein</fullName>
    </submittedName>
</protein>
<organism evidence="1 2">
    <name type="scientific">Pararhodobacter aggregans</name>
    <dbReference type="NCBI Taxonomy" id="404875"/>
    <lineage>
        <taxon>Bacteria</taxon>
        <taxon>Pseudomonadati</taxon>
        <taxon>Pseudomonadota</taxon>
        <taxon>Alphaproteobacteria</taxon>
        <taxon>Rhodobacterales</taxon>
        <taxon>Paracoccaceae</taxon>
        <taxon>Pararhodobacter</taxon>
    </lineage>
</organism>
<gene>
    <name evidence="1" type="ORF">DDE23_13360</name>
</gene>
<dbReference type="AlphaFoldDB" id="A0A2T7URE2"/>
<sequence>MADRICTPSEGEILAALATLFHAADAELLPASAYADLARLRIAVAKAFPPSASPGEPRP</sequence>
<dbReference type="RefSeq" id="WP_107752236.1">
    <property type="nucleotide sequence ID" value="NZ_QBKF01000006.1"/>
</dbReference>
<dbReference type="EMBL" id="QDDR01000006">
    <property type="protein sequence ID" value="PVE47224.1"/>
    <property type="molecule type" value="Genomic_DNA"/>
</dbReference>
<proteinExistence type="predicted"/>